<name>A0A1Y1RXZ9_9SPIO</name>
<dbReference type="OrthoDB" id="9775837at2"/>
<dbReference type="InterPro" id="IPR046865">
    <property type="entry name" value="FapA_b_solenoid"/>
</dbReference>
<reference evidence="2 3" key="1">
    <citation type="submission" date="2017-03" db="EMBL/GenBank/DDBJ databases">
        <title>Draft Genome sequence of Marispirochaeta sp. strain JC444.</title>
        <authorList>
            <person name="Shivani Y."/>
            <person name="Subhash Y."/>
            <person name="Sasikala C."/>
            <person name="Ramana C."/>
        </authorList>
    </citation>
    <scope>NUCLEOTIDE SEQUENCE [LARGE SCALE GENOMIC DNA]</scope>
    <source>
        <strain evidence="2 3">JC444</strain>
    </source>
</reference>
<sequence length="984" mass="107788">MAAKADSGAFQLIVDETKLSAGIRFTPRAEGAEYSAEDLRNFLTAQGIRQGIDNKALSEAAARFSEGEESEAGMLALGEAPRDPEPARYEWEDLPVPEDLKYEASLVLDNAPPPEIFQTRTEKVKRHRTVRKKGLLPFMPVKEKTVEVVEKLEKQEKVYVDPRVLAFGWCEKDARIGTVQPGKPGTPGVNVFGQALPPKVDSRSFFCGQGIHLEKGTLVAGDSGFFRRGDNWIDLVPYTLHQWDVSLSEDRNTCYLDFNPGFKDAAPPAAEDIVHAAVELGYPKEKLLASQDIQNMIAEAVKAGTALRKQGISVDEDGWFAVRVSEDKLKAHLSIRKRRGGGKPLVLKEVGAAIVQAGFKGLDKPAVQAAIMEFYRGPEAEMRDYVLVEGKAPLAGDDESFSLKVTSLAQADMSAIIGRAEQLRRDGLIDLESWNIFPPEKVEKMALVRAEQLVGEIVKGKNGEAGTDVFGARIEAPAGKKAPLHVCEGLRIEKNLIVAESDGVLEIGEQDGTTYLRHHPHKSASVSVRLSEDRMKAVLTVSPVEGTGFPATEEDIREALKKAGVSQGIDEELCARVCARTSRGEAVSDMVVARGRAPRDAGRVEVDFKIDFASGKGVTINKKGQANYRSQDRMTTVNEGDLIAEVRVPQGESEPGWDVTGKTLNSRELKQIPLEAGEHVEVREEEAGLTRFYASASGELIREKNLISVRNVYTIAGDVDMKTGNIKFSGPVQIKGSVMPGFVVFSTGDVQIGGLVDASLVSSEGSIYIGHGVKGGGKAVLRSKKNVYAGFIEQGHVMAVGDIVVKNSCLRSSLRCNGKLVLKTDKGNLNGGIVKTRQGAEVQNLGNPNGVKTQVSFGQDYLVADRIQVEEKEITQTRDKVIKLDSILNRLEKAGETEKLHRARQEKLKFIKLIEKRSLRLFTLREKYEEHYPSEVVVRGSLYPGVVFESHGRYYEVDKAESGVVVFFDSRVGKIQKKPISKEE</sequence>
<protein>
    <recommendedName>
        <fullName evidence="1">Flagellar Assembly Protein A N-terminal region domain-containing protein</fullName>
    </recommendedName>
</protein>
<dbReference type="Pfam" id="PF20250">
    <property type="entry name" value="FapA_N"/>
    <property type="match status" value="3"/>
</dbReference>
<dbReference type="STRING" id="1963862.B4O97_12140"/>
<dbReference type="EMBL" id="MWQY01000012">
    <property type="protein sequence ID" value="ORC34690.1"/>
    <property type="molecule type" value="Genomic_DNA"/>
</dbReference>
<evidence type="ECO:0000313" key="2">
    <source>
        <dbReference type="EMBL" id="ORC34690.1"/>
    </source>
</evidence>
<evidence type="ECO:0000259" key="1">
    <source>
        <dbReference type="Pfam" id="PF20250"/>
    </source>
</evidence>
<feature type="domain" description="Flagellar Assembly Protein A N-terminal region" evidence="1">
    <location>
        <begin position="526"/>
        <end position="704"/>
    </location>
</feature>
<dbReference type="Proteomes" id="UP000192343">
    <property type="component" value="Unassembled WGS sequence"/>
</dbReference>
<proteinExistence type="predicted"/>
<evidence type="ECO:0000313" key="3">
    <source>
        <dbReference type="Proteomes" id="UP000192343"/>
    </source>
</evidence>
<dbReference type="RefSeq" id="WP_083051158.1">
    <property type="nucleotide sequence ID" value="NZ_MWQY01000012.1"/>
</dbReference>
<comment type="caution">
    <text evidence="2">The sequence shown here is derived from an EMBL/GenBank/DDBJ whole genome shotgun (WGS) entry which is preliminary data.</text>
</comment>
<feature type="domain" description="Flagellar Assembly Protein A N-terminal region" evidence="1">
    <location>
        <begin position="11"/>
        <end position="91"/>
    </location>
</feature>
<dbReference type="InterPro" id="IPR005646">
    <property type="entry name" value="FapA"/>
</dbReference>
<keyword evidence="3" id="KW-1185">Reference proteome</keyword>
<dbReference type="InterPro" id="IPR046866">
    <property type="entry name" value="FapA_N"/>
</dbReference>
<dbReference type="AlphaFoldDB" id="A0A1Y1RXZ9"/>
<gene>
    <name evidence="2" type="ORF">B4O97_12140</name>
</gene>
<organism evidence="2 3">
    <name type="scientific">Marispirochaeta aestuarii</name>
    <dbReference type="NCBI Taxonomy" id="1963862"/>
    <lineage>
        <taxon>Bacteria</taxon>
        <taxon>Pseudomonadati</taxon>
        <taxon>Spirochaetota</taxon>
        <taxon>Spirochaetia</taxon>
        <taxon>Spirochaetales</taxon>
        <taxon>Spirochaetaceae</taxon>
        <taxon>Marispirochaeta</taxon>
    </lineage>
</organism>
<feature type="domain" description="Flagellar Assembly Protein A N-terminal region" evidence="1">
    <location>
        <begin position="321"/>
        <end position="507"/>
    </location>
</feature>
<dbReference type="PANTHER" id="PTHR38032">
    <property type="entry name" value="POLYMERASE-RELATED"/>
    <property type="match status" value="1"/>
</dbReference>
<accession>A0A1Y1RXZ9</accession>
<dbReference type="PANTHER" id="PTHR38032:SF1">
    <property type="entry name" value="RNA-BINDING PROTEIN KHPB N-TERMINAL DOMAIN-CONTAINING PROTEIN"/>
    <property type="match status" value="1"/>
</dbReference>
<dbReference type="Pfam" id="PF03961">
    <property type="entry name" value="FapA"/>
    <property type="match status" value="1"/>
</dbReference>